<sequence>MYRILKTVRLLPSSIVIRLNSTNKIPIQNLATIDNDDEDDDISSKKITSQKDYIFADSKSSRFKEKNKRKHKQWVKELEQRQIVPKTPLSSFIKEKKIIRDTYVTSDGIVQEDNFQINFDTDLDEDEQDKEPDEPISLAVDGRRYPIWYFASKLKQLASQNKVQETLDYFYNVMMDKERIAPNLFCYQVVIGICARNGYLTQAFDLYREMKDRGYTTVDSRKMTKIFTLLANACYRASDSSMAIECATQFLDEIKSKGFRIEYRTYNAFIAAFGKHGQLKMAFQLADEMTEVGFIPNEDTYASLLIACQSEKNAGFKYAIEIWRRMLAFDIKPTPFHFGLLLNIACHCGLGSQESMHNLLFPPLPQQFLIDEEEAKDKEQQKYRGPSFLSSINTFDQIPSTFNDEDKQLIASSQNSSTSSELSSEWWQDPDDVRKGHSLSNHLRPFSNANILKPNMSYEQPNLIHLRMPSSSAERLMLLGGIPGVLKHMQECNVVPNHIIFNTLLNLIPSVTEHEQALIHVSNVCEVKPNIQFYNVLILRRFRRGAKQEALQVLDLMREQCLSPDEYTFSALAKGCMTKSDAEQLFNEMKDLNLNPNQKIFEAILNNAFHRTNFPLLTLICESYQTYNLPVNQRFIERMENFLSEIRSKILTMEHANVNNDEYQLLSSSYNRFQKFYNRWLHEVPYNKRFDQKISFRFDKPDLKKNK</sequence>
<evidence type="ECO:0000259" key="3">
    <source>
        <dbReference type="Pfam" id="PF17177"/>
    </source>
</evidence>
<comment type="caution">
    <text evidence="4">The sequence shown here is derived from an EMBL/GenBank/DDBJ whole genome shotgun (WGS) entry which is preliminary data.</text>
</comment>
<dbReference type="GO" id="GO:0003729">
    <property type="term" value="F:mRNA binding"/>
    <property type="evidence" value="ECO:0007669"/>
    <property type="project" value="TreeGrafter"/>
</dbReference>
<protein>
    <recommendedName>
        <fullName evidence="3">PROP1-like PPR domain-containing protein</fullName>
    </recommendedName>
</protein>
<dbReference type="Pfam" id="PF17177">
    <property type="entry name" value="PPR_long"/>
    <property type="match status" value="1"/>
</dbReference>
<dbReference type="Proteomes" id="UP000663877">
    <property type="component" value="Unassembled WGS sequence"/>
</dbReference>
<feature type="domain" description="PROP1-like PPR" evidence="3">
    <location>
        <begin position="187"/>
        <end position="352"/>
    </location>
</feature>
<evidence type="ECO:0000313" key="4">
    <source>
        <dbReference type="EMBL" id="CAF1351872.1"/>
    </source>
</evidence>
<reference evidence="4" key="1">
    <citation type="submission" date="2021-02" db="EMBL/GenBank/DDBJ databases">
        <authorList>
            <person name="Nowell W R."/>
        </authorList>
    </citation>
    <scope>NUCLEOTIDE SEQUENCE</scope>
</reference>
<dbReference type="Gene3D" id="1.25.40.10">
    <property type="entry name" value="Tetratricopeptide repeat domain"/>
    <property type="match status" value="3"/>
</dbReference>
<dbReference type="PANTHER" id="PTHR47933:SF11">
    <property type="entry name" value="PENTATRICOPEPTIDE REPEAT-CONTAINING PROTEIN 2"/>
    <property type="match status" value="1"/>
</dbReference>
<dbReference type="EMBL" id="CAJNOM010001181">
    <property type="protein sequence ID" value="CAF1596616.1"/>
    <property type="molecule type" value="Genomic_DNA"/>
</dbReference>
<dbReference type="PANTHER" id="PTHR47933">
    <property type="entry name" value="PENTATRICOPEPTIDE REPEAT-CONTAINING PROTEIN 1, MITOCHONDRIAL"/>
    <property type="match status" value="1"/>
</dbReference>
<evidence type="ECO:0000256" key="1">
    <source>
        <dbReference type="ARBA" id="ARBA00022737"/>
    </source>
</evidence>
<evidence type="ECO:0000256" key="2">
    <source>
        <dbReference type="PROSITE-ProRule" id="PRU00708"/>
    </source>
</evidence>
<feature type="repeat" description="PPR" evidence="2">
    <location>
        <begin position="183"/>
        <end position="217"/>
    </location>
</feature>
<dbReference type="Proteomes" id="UP000663832">
    <property type="component" value="Unassembled WGS sequence"/>
</dbReference>
<dbReference type="OrthoDB" id="185373at2759"/>
<keyword evidence="6" id="KW-1185">Reference proteome</keyword>
<proteinExistence type="predicted"/>
<name>A0A815HG54_9BILA</name>
<gene>
    <name evidence="4" type="ORF">BJG266_LOCUS34999</name>
    <name evidence="5" type="ORF">QVE165_LOCUS52019</name>
</gene>
<dbReference type="EMBL" id="CAJNOI010000833">
    <property type="protein sequence ID" value="CAF1351872.1"/>
    <property type="molecule type" value="Genomic_DNA"/>
</dbReference>
<keyword evidence="1" id="KW-0677">Repeat</keyword>
<dbReference type="PROSITE" id="PS51375">
    <property type="entry name" value="PPR"/>
    <property type="match status" value="2"/>
</dbReference>
<dbReference type="InterPro" id="IPR051240">
    <property type="entry name" value="Mito_RNA-Proc/Resp"/>
</dbReference>
<dbReference type="InterPro" id="IPR011990">
    <property type="entry name" value="TPR-like_helical_dom_sf"/>
</dbReference>
<evidence type="ECO:0000313" key="7">
    <source>
        <dbReference type="Proteomes" id="UP000663877"/>
    </source>
</evidence>
<dbReference type="Pfam" id="PF13041">
    <property type="entry name" value="PPR_2"/>
    <property type="match status" value="1"/>
</dbReference>
<accession>A0A815HG54</accession>
<organism evidence="4 7">
    <name type="scientific">Adineta steineri</name>
    <dbReference type="NCBI Taxonomy" id="433720"/>
    <lineage>
        <taxon>Eukaryota</taxon>
        <taxon>Metazoa</taxon>
        <taxon>Spiralia</taxon>
        <taxon>Gnathifera</taxon>
        <taxon>Rotifera</taxon>
        <taxon>Eurotatoria</taxon>
        <taxon>Bdelloidea</taxon>
        <taxon>Adinetida</taxon>
        <taxon>Adinetidae</taxon>
        <taxon>Adineta</taxon>
    </lineage>
</organism>
<dbReference type="AlphaFoldDB" id="A0A815HG54"/>
<feature type="repeat" description="PPR" evidence="2">
    <location>
        <begin position="262"/>
        <end position="296"/>
    </location>
</feature>
<evidence type="ECO:0000313" key="5">
    <source>
        <dbReference type="EMBL" id="CAF1596616.1"/>
    </source>
</evidence>
<dbReference type="InterPro" id="IPR033443">
    <property type="entry name" value="PROP1-like_PPR_dom"/>
</dbReference>
<evidence type="ECO:0000313" key="6">
    <source>
        <dbReference type="Proteomes" id="UP000663832"/>
    </source>
</evidence>
<dbReference type="NCBIfam" id="TIGR00756">
    <property type="entry name" value="PPR"/>
    <property type="match status" value="2"/>
</dbReference>
<dbReference type="InterPro" id="IPR002885">
    <property type="entry name" value="PPR_rpt"/>
</dbReference>